<evidence type="ECO:0000256" key="4">
    <source>
        <dbReference type="ARBA" id="ARBA00022468"/>
    </source>
</evidence>
<dbReference type="CDD" id="cd05129">
    <property type="entry name" value="RasGAP_RAP6"/>
    <property type="match status" value="1"/>
</dbReference>
<feature type="compositionally biased region" description="Basic and acidic residues" evidence="11">
    <location>
        <begin position="969"/>
        <end position="985"/>
    </location>
</feature>
<feature type="compositionally biased region" description="Basic and acidic residues" evidence="11">
    <location>
        <begin position="546"/>
        <end position="560"/>
    </location>
</feature>
<name>A0A8C3A9R6_CYCLU</name>
<dbReference type="GeneTree" id="ENSGT00940000156611"/>
<keyword evidence="15" id="KW-1185">Reference proteome</keyword>
<dbReference type="PROSITE" id="PS50018">
    <property type="entry name" value="RAS_GTPASE_ACTIV_2"/>
    <property type="match status" value="1"/>
</dbReference>
<dbReference type="GO" id="GO:0005085">
    <property type="term" value="F:guanyl-nucleotide exchange factor activity"/>
    <property type="evidence" value="ECO:0007669"/>
    <property type="project" value="UniProtKB-KW"/>
</dbReference>
<evidence type="ECO:0000256" key="3">
    <source>
        <dbReference type="ARBA" id="ARBA00008489"/>
    </source>
</evidence>
<dbReference type="GO" id="GO:0006897">
    <property type="term" value="P:endocytosis"/>
    <property type="evidence" value="ECO:0007669"/>
    <property type="project" value="UniProtKB-KW"/>
</dbReference>
<dbReference type="Pfam" id="PF18151">
    <property type="entry name" value="DUF5601"/>
    <property type="match status" value="1"/>
</dbReference>
<keyword evidence="7" id="KW-0344">Guanine-nucleotide releasing factor</keyword>
<evidence type="ECO:0000256" key="8">
    <source>
        <dbReference type="ARBA" id="ARBA00022753"/>
    </source>
</evidence>
<dbReference type="InterPro" id="IPR045046">
    <property type="entry name" value="Vps9-like"/>
</dbReference>
<proteinExistence type="inferred from homology"/>
<dbReference type="Gene3D" id="1.20.1050.80">
    <property type="entry name" value="VPS9 domain"/>
    <property type="match status" value="1"/>
</dbReference>
<feature type="compositionally biased region" description="Polar residues" evidence="11">
    <location>
        <begin position="576"/>
        <end position="586"/>
    </location>
</feature>
<gene>
    <name evidence="14" type="primary">gapvd1</name>
</gene>
<dbReference type="Pfam" id="PF00616">
    <property type="entry name" value="RasGAP"/>
    <property type="match status" value="1"/>
</dbReference>
<evidence type="ECO:0000256" key="9">
    <source>
        <dbReference type="ARBA" id="ARBA00023136"/>
    </source>
</evidence>
<dbReference type="SMART" id="SM00167">
    <property type="entry name" value="VPS9"/>
    <property type="match status" value="1"/>
</dbReference>
<evidence type="ECO:0000256" key="1">
    <source>
        <dbReference type="ARBA" id="ARBA00004170"/>
    </source>
</evidence>
<feature type="compositionally biased region" description="Basic and acidic residues" evidence="11">
    <location>
        <begin position="775"/>
        <end position="786"/>
    </location>
</feature>
<evidence type="ECO:0000256" key="5">
    <source>
        <dbReference type="ARBA" id="ARBA00022553"/>
    </source>
</evidence>
<feature type="region of interest" description="Disordered" evidence="11">
    <location>
        <begin position="540"/>
        <end position="560"/>
    </location>
</feature>
<feature type="compositionally biased region" description="Polar residues" evidence="11">
    <location>
        <begin position="450"/>
        <end position="472"/>
    </location>
</feature>
<dbReference type="Proteomes" id="UP000694565">
    <property type="component" value="Unplaced"/>
</dbReference>
<dbReference type="GO" id="GO:0031267">
    <property type="term" value="F:small GTPase binding"/>
    <property type="evidence" value="ECO:0007669"/>
    <property type="project" value="TreeGrafter"/>
</dbReference>
<feature type="domain" description="Ras-GAP" evidence="12">
    <location>
        <begin position="144"/>
        <end position="352"/>
    </location>
</feature>
<feature type="compositionally biased region" description="Polar residues" evidence="11">
    <location>
        <begin position="755"/>
        <end position="774"/>
    </location>
</feature>
<dbReference type="PANTHER" id="PTHR23101:SF25">
    <property type="entry name" value="GTPASE-ACTIVATING PROTEIN AND VPS9 DOMAIN-CONTAINING PROTEIN 1"/>
    <property type="match status" value="1"/>
</dbReference>
<evidence type="ECO:0000256" key="11">
    <source>
        <dbReference type="SAM" id="MobiDB-lite"/>
    </source>
</evidence>
<dbReference type="FunFam" id="1.10.506.10:FF:000009">
    <property type="entry name" value="GTPase-activating protein and VPS9 domain-containing protein 1 isoform X1"/>
    <property type="match status" value="1"/>
</dbReference>
<dbReference type="Gene3D" id="1.10.246.120">
    <property type="match status" value="1"/>
</dbReference>
<feature type="region of interest" description="Disordered" evidence="11">
    <location>
        <begin position="1027"/>
        <end position="1053"/>
    </location>
</feature>
<dbReference type="GO" id="GO:0030139">
    <property type="term" value="C:endocytic vesicle"/>
    <property type="evidence" value="ECO:0007669"/>
    <property type="project" value="TreeGrafter"/>
</dbReference>
<evidence type="ECO:0000313" key="15">
    <source>
        <dbReference type="Proteomes" id="UP000694565"/>
    </source>
</evidence>
<feature type="compositionally biased region" description="Basic and acidic residues" evidence="11">
    <location>
        <begin position="868"/>
        <end position="881"/>
    </location>
</feature>
<evidence type="ECO:0000256" key="10">
    <source>
        <dbReference type="ARBA" id="ARBA00074146"/>
    </source>
</evidence>
<comment type="subcellular location">
    <subcellularLocation>
        <location evidence="2">Endosome</location>
    </subcellularLocation>
    <subcellularLocation>
        <location evidence="1">Membrane</location>
        <topology evidence="1">Peripheral membrane protein</topology>
    </subcellularLocation>
</comment>
<feature type="compositionally biased region" description="Low complexity" evidence="11">
    <location>
        <begin position="491"/>
        <end position="504"/>
    </location>
</feature>
<dbReference type="GO" id="GO:0005768">
    <property type="term" value="C:endosome"/>
    <property type="evidence" value="ECO:0007669"/>
    <property type="project" value="UniProtKB-SubCell"/>
</dbReference>
<dbReference type="InterPro" id="IPR041545">
    <property type="entry name" value="DUF5601"/>
</dbReference>
<dbReference type="PROSITE" id="PS51205">
    <property type="entry name" value="VPS9"/>
    <property type="match status" value="1"/>
</dbReference>
<dbReference type="Gene3D" id="1.10.506.10">
    <property type="entry name" value="GTPase Activation - p120gap, domain 1"/>
    <property type="match status" value="1"/>
</dbReference>
<evidence type="ECO:0000256" key="6">
    <source>
        <dbReference type="ARBA" id="ARBA00022583"/>
    </source>
</evidence>
<dbReference type="PANTHER" id="PTHR23101">
    <property type="entry name" value="RAB GDP/GTP EXCHANGE FACTOR"/>
    <property type="match status" value="1"/>
</dbReference>
<organism evidence="14 15">
    <name type="scientific">Cyclopterus lumpus</name>
    <name type="common">Lumpsucker</name>
    <dbReference type="NCBI Taxonomy" id="8103"/>
    <lineage>
        <taxon>Eukaryota</taxon>
        <taxon>Metazoa</taxon>
        <taxon>Chordata</taxon>
        <taxon>Craniata</taxon>
        <taxon>Vertebrata</taxon>
        <taxon>Euteleostomi</taxon>
        <taxon>Actinopterygii</taxon>
        <taxon>Neopterygii</taxon>
        <taxon>Teleostei</taxon>
        <taxon>Neoteleostei</taxon>
        <taxon>Acanthomorphata</taxon>
        <taxon>Eupercaria</taxon>
        <taxon>Perciformes</taxon>
        <taxon>Cottioidei</taxon>
        <taxon>Cottales</taxon>
        <taxon>Cyclopteridae</taxon>
        <taxon>Cyclopterus</taxon>
    </lineage>
</organism>
<evidence type="ECO:0000259" key="12">
    <source>
        <dbReference type="PROSITE" id="PS50018"/>
    </source>
</evidence>
<dbReference type="Pfam" id="PF02204">
    <property type="entry name" value="VPS9"/>
    <property type="match status" value="1"/>
</dbReference>
<dbReference type="SMART" id="SM00323">
    <property type="entry name" value="RasGAP"/>
    <property type="match status" value="1"/>
</dbReference>
<keyword evidence="4" id="KW-0343">GTPase activation</keyword>
<dbReference type="GO" id="GO:0051049">
    <property type="term" value="P:regulation of transport"/>
    <property type="evidence" value="ECO:0007669"/>
    <property type="project" value="UniProtKB-ARBA"/>
</dbReference>
<feature type="domain" description="VPS9" evidence="13">
    <location>
        <begin position="1285"/>
        <end position="1425"/>
    </location>
</feature>
<feature type="region of interest" description="Disordered" evidence="11">
    <location>
        <begin position="734"/>
        <end position="818"/>
    </location>
</feature>
<dbReference type="Ensembl" id="ENSCLMT00005041289.1">
    <property type="protein sequence ID" value="ENSCLMP00005039805.1"/>
    <property type="gene ID" value="ENSCLMG00005018748.1"/>
</dbReference>
<keyword evidence="5" id="KW-0597">Phosphoprotein</keyword>
<dbReference type="SUPFAM" id="SSF48350">
    <property type="entry name" value="GTPase activation domain, GAP"/>
    <property type="match status" value="1"/>
</dbReference>
<evidence type="ECO:0000256" key="2">
    <source>
        <dbReference type="ARBA" id="ARBA00004177"/>
    </source>
</evidence>
<feature type="region of interest" description="Disordered" evidence="11">
    <location>
        <begin position="958"/>
        <end position="993"/>
    </location>
</feature>
<feature type="region of interest" description="Disordered" evidence="11">
    <location>
        <begin position="450"/>
        <end position="504"/>
    </location>
</feature>
<evidence type="ECO:0000256" key="7">
    <source>
        <dbReference type="ARBA" id="ARBA00022658"/>
    </source>
</evidence>
<reference evidence="14" key="1">
    <citation type="submission" date="2025-08" db="UniProtKB">
        <authorList>
            <consortium name="Ensembl"/>
        </authorList>
    </citation>
    <scope>IDENTIFICATION</scope>
</reference>
<evidence type="ECO:0000313" key="14">
    <source>
        <dbReference type="Ensembl" id="ENSCLMP00005039805.1"/>
    </source>
</evidence>
<feature type="compositionally biased region" description="Basic and acidic residues" evidence="11">
    <location>
        <begin position="923"/>
        <end position="943"/>
    </location>
</feature>
<dbReference type="InterPro" id="IPR003123">
    <property type="entry name" value="VPS9"/>
</dbReference>
<feature type="region of interest" description="Disordered" evidence="11">
    <location>
        <begin position="868"/>
        <end position="943"/>
    </location>
</feature>
<comment type="similarity">
    <text evidence="3">Belongs to the GAPVD1 family.</text>
</comment>
<accession>A0A8C3A9R6</accession>
<dbReference type="FunFam" id="1.20.1050.80:FF:000001">
    <property type="entry name" value="GTPase-activating protein and VPS9 domain-containing protein 1 isoform X1"/>
    <property type="match status" value="1"/>
</dbReference>
<feature type="compositionally biased region" description="Basic and acidic residues" evidence="11">
    <location>
        <begin position="1027"/>
        <end position="1037"/>
    </location>
</feature>
<evidence type="ECO:0000259" key="13">
    <source>
        <dbReference type="PROSITE" id="PS51205"/>
    </source>
</evidence>
<keyword evidence="8" id="KW-0967">Endosome</keyword>
<protein>
    <recommendedName>
        <fullName evidence="10">GTPase-activating protein and VPS9 domain-containing protein 1</fullName>
    </recommendedName>
</protein>
<feature type="compositionally biased region" description="Polar residues" evidence="11">
    <location>
        <begin position="1039"/>
        <end position="1053"/>
    </location>
</feature>
<dbReference type="InterPro" id="IPR008936">
    <property type="entry name" value="Rho_GTPase_activation_prot"/>
</dbReference>
<keyword evidence="6" id="KW-0254">Endocytosis</keyword>
<keyword evidence="9" id="KW-0472">Membrane</keyword>
<dbReference type="InterPro" id="IPR001936">
    <property type="entry name" value="RasGAP_dom"/>
</dbReference>
<dbReference type="InterPro" id="IPR037191">
    <property type="entry name" value="VPS9_dom_sf"/>
</dbReference>
<reference evidence="14" key="2">
    <citation type="submission" date="2025-09" db="UniProtKB">
        <authorList>
            <consortium name="Ensembl"/>
        </authorList>
    </citation>
    <scope>IDENTIFICATION</scope>
</reference>
<feature type="region of interest" description="Disordered" evidence="11">
    <location>
        <begin position="572"/>
        <end position="606"/>
    </location>
</feature>
<sequence length="1425" mass="158858">MVKPDIHTLAHHLKQERLYVASEKQLIQRLNSDVLKTAERLYRAAWIAKQQRINLDRLILTSAEASPAECCQHANMLEDTQFVDGYKTLGFQETIYGEFMARLRENPRLVASCLVAGEKLSHEHTQGVTYTVFTSLYGNCIMQEDESYLLQVLRYLVEFELKESDNPRRLLRRGTCAFSILFKLFSEGLYSAKLFLTATLHEPIMQLLVEDEDHLEIDPAKVTERLTPAQQERFGEKGSEGYKQRVQAAVEDNEAKLVALVNKFIGYLKQNTYCFPHSLRWIVSQMYKTLSCVERLEVGEVRTMCTDLLLTCFICPAIVNPEQYGIISDAPINEVARFNLMQVGQLLQQLAMTDDNADPRRKSSLSKFDKSCVAAFLDVVIGGRAVETPPMSSMNLLEGLSRTAVYISHNQLLVLVDFVRNVMAGDHLREEEHMALENLVANVPQSRTVKSNSLELTPSNTPQLSPATTPANKKNRLPIAAARSRSRTNIAQEGEAEASSQESLQELMPEEVLVISLGTGPQSVPGMMSENEVLNLQMADGTQGDGHADDTKQHGKPDKTLRFSLCSDNLEGISEGPSNRSNSVSSLDLEGESVSELGAGPSGSNGVEALQLLEHEQATTQDNLDDKLRKFEIRDMMGLTDDRDISETVSETWSTDVLGSDFDPNMDEDRLQEIAGAAAENMLGSLLCLPGSGSVLLDPYGSTISETTSEAWSVEVLPSDSEAPDLKQEERLQELESCSGVGSTSDDTEVREVSSRPSTPGLSVVSGISATSEDIPNKIEDLRSECSSDFGGKDSVTSPDGEESGHGANHLTSPPSQADSLLAMFDPLSSGEAPSHTHTHTHTQLLETRHSHFMPHCLAQAELEHTKQRHSFPDKLVRSRSSDIVCPGRRPTSDPGLNRRVAVEERDPAGAFALGPSSSPSKDSLKGEAEDRKDSDDEKSDRNRPWWKKRFVSAIPKAPIAAFRKRDKHEKDDVAPERVPQDDPLPRQSSQAQAAEDILDKYRNIKRTSPSDGATGGASYDDLCVEDSVHDSPREDPLQNISTDDLPDSASQTAQQHDCKFSFSDAKKKLRLALCSADSVALPIMALATTRNGLPDHMDSDDNEIVCFLKIQLAEAINLQDKNQMAQIQETTRCVTRFDARTCRKLLAAIAEDYRKRAPYIAYLTRCRQGLQTSQAHLERLLQRVLRDKEVANRYFTTVCVRLLLEHMESKMLDFIKAFQGCTASDDKTAAVEDFLRYLYGAMARDAIWQYASEDQLQDAQMAIERSVMNRIFKLAFYPNLDGDSLRDQLLHEHIQRLIKVVTANHKALQIPEVYLKEAPWPSAQSEIRTINAYKTPRDKVQCILRMCSTIMNLLSLANEDSVPGADDFVPVLVFVLIRANPPCLLSTVQYINNFYASRLSGEECYWWMQFTAAVEFIKTIDDRK</sequence>
<dbReference type="GO" id="GO:0005096">
    <property type="term" value="F:GTPase activator activity"/>
    <property type="evidence" value="ECO:0007669"/>
    <property type="project" value="UniProtKB-KW"/>
</dbReference>
<dbReference type="SUPFAM" id="SSF109993">
    <property type="entry name" value="VPS9 domain"/>
    <property type="match status" value="1"/>
</dbReference>
<dbReference type="GO" id="GO:0005829">
    <property type="term" value="C:cytosol"/>
    <property type="evidence" value="ECO:0007669"/>
    <property type="project" value="TreeGrafter"/>
</dbReference>
<dbReference type="GO" id="GO:0016020">
    <property type="term" value="C:membrane"/>
    <property type="evidence" value="ECO:0007669"/>
    <property type="project" value="UniProtKB-SubCell"/>
</dbReference>